<evidence type="ECO:0000313" key="1">
    <source>
        <dbReference type="EMBL" id="RRD91250.1"/>
    </source>
</evidence>
<dbReference type="Proteomes" id="UP000269923">
    <property type="component" value="Unassembled WGS sequence"/>
</dbReference>
<protein>
    <submittedName>
        <fullName evidence="1">Uncharacterized protein</fullName>
    </submittedName>
</protein>
<dbReference type="EMBL" id="RQYC01000002">
    <property type="protein sequence ID" value="RRD91250.1"/>
    <property type="molecule type" value="Genomic_DNA"/>
</dbReference>
<gene>
    <name evidence="1" type="ORF">EII21_02350</name>
</gene>
<evidence type="ECO:0000313" key="2">
    <source>
        <dbReference type="Proteomes" id="UP000269923"/>
    </source>
</evidence>
<accession>A0A3P2AAH9</accession>
<reference evidence="1 2" key="1">
    <citation type="submission" date="2018-11" db="EMBL/GenBank/DDBJ databases">
        <title>Genomes From Bacteria Associated with the Canine Oral Cavity: a Test Case for Automated Genome-Based Taxonomic Assignment.</title>
        <authorList>
            <person name="Coil D.A."/>
            <person name="Jospin G."/>
            <person name="Darling A.E."/>
            <person name="Wallis C."/>
            <person name="Davis I.J."/>
            <person name="Harris S."/>
            <person name="Eisen J.A."/>
            <person name="Holcombe L.J."/>
            <person name="O'Flynn C."/>
        </authorList>
    </citation>
    <scope>NUCLEOTIDE SEQUENCE [LARGE SCALE GENOMIC DNA]</scope>
    <source>
        <strain evidence="1 2">COT-280</strain>
    </source>
</reference>
<dbReference type="AlphaFoldDB" id="A0A3P2AAH9"/>
<keyword evidence="2" id="KW-1185">Reference proteome</keyword>
<name>A0A3P2AAH9_9NEIS</name>
<sequence length="132" mass="14745">MFQKPEEVIMAVLAAAWVVLTYFLAGWSGATAKYVLLITGLTAGWAVLAFWLWRTGWADKLWPLLLGGLVACWWPWLDGFALRHVAAASASGDVLVVGKPWYASWLFKMILALLPVVGGYAYKWRKGQKPKF</sequence>
<organism evidence="1 2">
    <name type="scientific">Conchiformibius steedae</name>
    <dbReference type="NCBI Taxonomy" id="153493"/>
    <lineage>
        <taxon>Bacteria</taxon>
        <taxon>Pseudomonadati</taxon>
        <taxon>Pseudomonadota</taxon>
        <taxon>Betaproteobacteria</taxon>
        <taxon>Neisseriales</taxon>
        <taxon>Neisseriaceae</taxon>
        <taxon>Conchiformibius</taxon>
    </lineage>
</organism>
<dbReference type="RefSeq" id="WP_027021161.1">
    <property type="nucleotide sequence ID" value="NZ_CP059563.1"/>
</dbReference>
<dbReference type="OrthoDB" id="8606700at2"/>
<proteinExistence type="predicted"/>
<comment type="caution">
    <text evidence="1">The sequence shown here is derived from an EMBL/GenBank/DDBJ whole genome shotgun (WGS) entry which is preliminary data.</text>
</comment>